<keyword evidence="2 3" id="KW-0040">ANK repeat</keyword>
<name>A0AAV5QEP7_9ASCO</name>
<evidence type="ECO:0000256" key="1">
    <source>
        <dbReference type="ARBA" id="ARBA00022737"/>
    </source>
</evidence>
<feature type="compositionally biased region" description="Basic and acidic residues" evidence="5">
    <location>
        <begin position="868"/>
        <end position="886"/>
    </location>
</feature>
<feature type="compositionally biased region" description="Polar residues" evidence="5">
    <location>
        <begin position="362"/>
        <end position="371"/>
    </location>
</feature>
<dbReference type="PANTHER" id="PTHR24171:SF8">
    <property type="entry name" value="BRCA1-ASSOCIATED RING DOMAIN PROTEIN 1"/>
    <property type="match status" value="1"/>
</dbReference>
<feature type="compositionally biased region" description="Basic and acidic residues" evidence="5">
    <location>
        <begin position="1394"/>
        <end position="1420"/>
    </location>
</feature>
<feature type="compositionally biased region" description="Basic and acidic residues" evidence="5">
    <location>
        <begin position="913"/>
        <end position="925"/>
    </location>
</feature>
<evidence type="ECO:0000256" key="3">
    <source>
        <dbReference type="PROSITE-ProRule" id="PRU00023"/>
    </source>
</evidence>
<feature type="compositionally biased region" description="Polar residues" evidence="5">
    <location>
        <begin position="1178"/>
        <end position="1187"/>
    </location>
</feature>
<feature type="repeat" description="ANK" evidence="3">
    <location>
        <begin position="1142"/>
        <end position="1174"/>
    </location>
</feature>
<dbReference type="Pfam" id="PF12796">
    <property type="entry name" value="Ank_2"/>
    <property type="match status" value="2"/>
</dbReference>
<accession>A0AAV5QEP7</accession>
<feature type="compositionally biased region" description="Low complexity" evidence="5">
    <location>
        <begin position="115"/>
        <end position="124"/>
    </location>
</feature>
<feature type="repeat" description="ANK" evidence="3">
    <location>
        <begin position="951"/>
        <end position="983"/>
    </location>
</feature>
<evidence type="ECO:0000313" key="7">
    <source>
        <dbReference type="Proteomes" id="UP001360560"/>
    </source>
</evidence>
<dbReference type="SMART" id="SM00248">
    <property type="entry name" value="ANK"/>
    <property type="match status" value="5"/>
</dbReference>
<feature type="repeat" description="ANK" evidence="3">
    <location>
        <begin position="918"/>
        <end position="950"/>
    </location>
</feature>
<feature type="compositionally biased region" description="Basic and acidic residues" evidence="5">
    <location>
        <begin position="1196"/>
        <end position="1218"/>
    </location>
</feature>
<feature type="compositionally biased region" description="Polar residues" evidence="5">
    <location>
        <begin position="1336"/>
        <end position="1345"/>
    </location>
</feature>
<dbReference type="Gene3D" id="1.25.40.20">
    <property type="entry name" value="Ankyrin repeat-containing domain"/>
    <property type="match status" value="2"/>
</dbReference>
<dbReference type="GeneID" id="90071195"/>
<feature type="compositionally biased region" description="Low complexity" evidence="5">
    <location>
        <begin position="892"/>
        <end position="903"/>
    </location>
</feature>
<dbReference type="SUPFAM" id="SSF48403">
    <property type="entry name" value="Ankyrin repeat"/>
    <property type="match status" value="1"/>
</dbReference>
<feature type="compositionally biased region" description="Low complexity" evidence="5">
    <location>
        <begin position="419"/>
        <end position="439"/>
    </location>
</feature>
<keyword evidence="4" id="KW-0175">Coiled coil</keyword>
<protein>
    <submittedName>
        <fullName evidence="6">Hos4 protein</fullName>
    </submittedName>
</protein>
<organism evidence="6 7">
    <name type="scientific">Saccharomycopsis crataegensis</name>
    <dbReference type="NCBI Taxonomy" id="43959"/>
    <lineage>
        <taxon>Eukaryota</taxon>
        <taxon>Fungi</taxon>
        <taxon>Dikarya</taxon>
        <taxon>Ascomycota</taxon>
        <taxon>Saccharomycotina</taxon>
        <taxon>Saccharomycetes</taxon>
        <taxon>Saccharomycopsidaceae</taxon>
        <taxon>Saccharomycopsis</taxon>
    </lineage>
</organism>
<feature type="compositionally biased region" description="Basic and acidic residues" evidence="5">
    <location>
        <begin position="1265"/>
        <end position="1312"/>
    </location>
</feature>
<dbReference type="InterPro" id="IPR002110">
    <property type="entry name" value="Ankyrin_rpt"/>
</dbReference>
<feature type="compositionally biased region" description="Basic and acidic residues" evidence="5">
    <location>
        <begin position="214"/>
        <end position="224"/>
    </location>
</feature>
<dbReference type="PANTHER" id="PTHR24171">
    <property type="entry name" value="ANKYRIN REPEAT DOMAIN-CONTAINING PROTEIN 39-RELATED"/>
    <property type="match status" value="1"/>
</dbReference>
<feature type="compositionally biased region" description="Basic and acidic residues" evidence="5">
    <location>
        <begin position="453"/>
        <end position="464"/>
    </location>
</feature>
<feature type="compositionally biased region" description="Basic and acidic residues" evidence="5">
    <location>
        <begin position="1249"/>
        <end position="1258"/>
    </location>
</feature>
<feature type="compositionally biased region" description="Basic residues" evidence="5">
    <location>
        <begin position="858"/>
        <end position="867"/>
    </location>
</feature>
<dbReference type="EMBL" id="BTFZ01000001">
    <property type="protein sequence ID" value="GMM33216.1"/>
    <property type="molecule type" value="Genomic_DNA"/>
</dbReference>
<feature type="compositionally biased region" description="Basic and acidic residues" evidence="5">
    <location>
        <begin position="832"/>
        <end position="843"/>
    </location>
</feature>
<dbReference type="PROSITE" id="PS50088">
    <property type="entry name" value="ANK_REPEAT"/>
    <property type="match status" value="5"/>
</dbReference>
<feature type="compositionally biased region" description="Basic and acidic residues" evidence="5">
    <location>
        <begin position="501"/>
        <end position="581"/>
    </location>
</feature>
<feature type="compositionally biased region" description="Polar residues" evidence="5">
    <location>
        <begin position="596"/>
        <end position="622"/>
    </location>
</feature>
<feature type="compositionally biased region" description="Polar residues" evidence="5">
    <location>
        <begin position="761"/>
        <end position="793"/>
    </location>
</feature>
<feature type="compositionally biased region" description="Basic and acidic residues" evidence="5">
    <location>
        <begin position="313"/>
        <end position="342"/>
    </location>
</feature>
<reference evidence="6 7" key="1">
    <citation type="journal article" date="2023" name="Elife">
        <title>Identification of key yeast species and microbe-microbe interactions impacting larval growth of Drosophila in the wild.</title>
        <authorList>
            <person name="Mure A."/>
            <person name="Sugiura Y."/>
            <person name="Maeda R."/>
            <person name="Honda K."/>
            <person name="Sakurai N."/>
            <person name="Takahashi Y."/>
            <person name="Watada M."/>
            <person name="Katoh T."/>
            <person name="Gotoh A."/>
            <person name="Gotoh Y."/>
            <person name="Taniguchi I."/>
            <person name="Nakamura K."/>
            <person name="Hayashi T."/>
            <person name="Katayama T."/>
            <person name="Uemura T."/>
            <person name="Hattori Y."/>
        </authorList>
    </citation>
    <scope>NUCLEOTIDE SEQUENCE [LARGE SCALE GENOMIC DNA]</scope>
    <source>
        <strain evidence="6 7">SC-9</strain>
    </source>
</reference>
<keyword evidence="1" id="KW-0677">Repeat</keyword>
<feature type="compositionally biased region" description="Low complexity" evidence="5">
    <location>
        <begin position="69"/>
        <end position="80"/>
    </location>
</feature>
<feature type="coiled-coil region" evidence="4">
    <location>
        <begin position="1452"/>
        <end position="1512"/>
    </location>
</feature>
<feature type="repeat" description="ANK" evidence="3">
    <location>
        <begin position="1109"/>
        <end position="1141"/>
    </location>
</feature>
<feature type="compositionally biased region" description="Polar residues" evidence="5">
    <location>
        <begin position="346"/>
        <end position="355"/>
    </location>
</feature>
<dbReference type="Proteomes" id="UP001360560">
    <property type="component" value="Unassembled WGS sequence"/>
</dbReference>
<evidence type="ECO:0000256" key="5">
    <source>
        <dbReference type="SAM" id="MobiDB-lite"/>
    </source>
</evidence>
<gene>
    <name evidence="6" type="ORF">DASC09_005410</name>
</gene>
<feature type="compositionally biased region" description="Basic and acidic residues" evidence="5">
    <location>
        <begin position="231"/>
        <end position="274"/>
    </location>
</feature>
<feature type="compositionally biased region" description="Gly residues" evidence="5">
    <location>
        <begin position="81"/>
        <end position="107"/>
    </location>
</feature>
<feature type="compositionally biased region" description="Polar residues" evidence="5">
    <location>
        <begin position="1383"/>
        <end position="1393"/>
    </location>
</feature>
<dbReference type="PROSITE" id="PS50297">
    <property type="entry name" value="ANK_REP_REGION"/>
    <property type="match status" value="4"/>
</dbReference>
<dbReference type="GO" id="GO:0004842">
    <property type="term" value="F:ubiquitin-protein transferase activity"/>
    <property type="evidence" value="ECO:0007669"/>
    <property type="project" value="TreeGrafter"/>
</dbReference>
<feature type="region of interest" description="Disordered" evidence="5">
    <location>
        <begin position="1"/>
        <end position="925"/>
    </location>
</feature>
<comment type="caution">
    <text evidence="6">The sequence shown here is derived from an EMBL/GenBank/DDBJ whole genome shotgun (WGS) entry which is preliminary data.</text>
</comment>
<feature type="compositionally biased region" description="Low complexity" evidence="5">
    <location>
        <begin position="14"/>
        <end position="27"/>
    </location>
</feature>
<dbReference type="InterPro" id="IPR036770">
    <property type="entry name" value="Ankyrin_rpt-contain_sf"/>
</dbReference>
<feature type="compositionally biased region" description="Basic and acidic residues" evidence="5">
    <location>
        <begin position="375"/>
        <end position="408"/>
    </location>
</feature>
<feature type="compositionally biased region" description="Basic and acidic residues" evidence="5">
    <location>
        <begin position="1"/>
        <end position="13"/>
    </location>
</feature>
<dbReference type="GO" id="GO:0085020">
    <property type="term" value="P:protein K6-linked ubiquitination"/>
    <property type="evidence" value="ECO:0007669"/>
    <property type="project" value="TreeGrafter"/>
</dbReference>
<evidence type="ECO:0000313" key="6">
    <source>
        <dbReference type="EMBL" id="GMM33216.1"/>
    </source>
</evidence>
<feature type="compositionally biased region" description="Basic and acidic residues" evidence="5">
    <location>
        <begin position="628"/>
        <end position="702"/>
    </location>
</feature>
<evidence type="ECO:0000256" key="4">
    <source>
        <dbReference type="SAM" id="Coils"/>
    </source>
</evidence>
<feature type="compositionally biased region" description="Basic and acidic residues" evidence="5">
    <location>
        <begin position="159"/>
        <end position="196"/>
    </location>
</feature>
<keyword evidence="7" id="KW-1185">Reference proteome</keyword>
<sequence length="1754" mass="197032">MAGGEYNKKDHYKPYSSSYHPSYSNKNGGIREDKRSGNGPSPGLRPYSSASPSGSFYGQKRSMFPKPQGGSHYSGSSYVGNGSGSGGTGAGAGGGAVGGGGGGGGGPMFPKKRYNNTYTPYNPNRSRSGGSVYISDANKSRNNNREDDVYYSGKSYESQQRRDYSKDSNEYGSRRYDSYRKDDYRDPYQKKQHDWEISGQKTSPEPVIPTKGPSDTKLKDDKKKPTTTAEIKQDTEKINEVPVEKSASEEKPQQIATEKKPNEIIEKKKVEEPVKQSSATKNINDLKKHSISSASKDHSKKNLKTSDSSAGKLEGKKSTNDHEKDINSKDRGSSDSKKEKFGTVKLKSSTDTNGSNKHRSKSISNASGQNTSKISKMDKKDKQKDSDPMEKKKQKVKEVVKKFELNKDPKKKHSLFKDTSSSSSSAHSSSNSKTKTTSSKKSELFKNPSNSPESKKAKSTEPVKKHTGSSLFKSEEKSSKSDAPTIKPKIRIPDDEEETEMENHSIEKSKPGEKEKNQRKDSGDHKETGLHKEKKKSDEHKKKATTEEIKPEGMKPHTSMEKHSMVNNDKVDNDKSTENLEKLSVQSRPTSKDEANSNSTSNTEKVNNDKNSNAKNDEQVNIVNKAAKHGEKSKIHGDGKKNHDSEKSKVEDIEMPVRDTRNDIQKSELMKNDKHSDQIINHDKDDDKKNNYKKVDDKRDDKNNDDEYNENDNALKPKVTTPIENNSKTITNDEELNNNEMQPSTNKTHKDDNHEPLVSPLRSNSYIEGQRSSPLSEINSSQDHVSADESQNNDAEEDYSGDETFMPSVSRSRKISLELEARGEEDLEQLSDIDRDDYPHNGEDDSDTETVIADYPPKSRRGRGRLVRKSEYETSSRGDAESSRSRERPKKPSSNSRSASGNRQFSSQKKTRTGRDASGRSKLQRACDKGKFEIAEELLEEGADVNDTDYAGNSSLHEAALKGHYRLAKLLIDYGADVNMQSGPEDLDTPLIDAAANGHYDVVELLLENGANPNICNALKENVYELLKDSDDPESRGVLKQVLKKREEFKDVDPVSGEDDGMATNDTNHRNDLFWMDLTSRSGRNEIYKKTAEGDYAFVGKYLSGGGSADTDTLIIASRHGHLDIVSILLGFGAEVNGIAEDGSTALMHAVGRSHLDIVKLLLDSGADPSMRRESDGKNSVQLSQESELMDSEEVALLKEKMPGSRQKSVVDENDSKKKESKKRSATPMERSDSSNSNNGQKIKKRKQEFKSKKEESSGKSLSTEPKHKEPEPDVKKPHAVDGEKRSNNVDKVKKVSNLEKSSKFKERKTNIIKDVQMKTSKLFSGASDEKDTEKPNVQSKTSKLFSGASDEKDVEKPNVQSKTSKLFSGANDEKDVEKPNVQMKTSKLFSSASDEKDTEKHNADSKKVTDIERNDEKKNSIPLEKLVVKIEKKTAEKSDSNKKEAYEQQKAEKIKARQQAVLLQISQAEKEREKERELQRLREAEQRKKDEEEAIRKEKIHQEQLAEEKKQKEIATKRKIRENYPYCLQTIDFYDYDCFDDLEEDVKTQLRERVLKYLPLYYIEINGEKWVVDLQINLLTGLTNIYDKFPNLNDDKMVVKDHQQEKLWSFFSSILMRNLSDYNPQFFGSSSSSSSKSTGALLPVKRFSMEKKLEALTNEGKKFQSLMLCWVKLSLVESEIFSKNEFLAKVPGNLVEIDQTFLENVPIMESVETQGAAETICESKHIIADNLPRRFRGRPKVLDVVNATKKNMW</sequence>
<feature type="region of interest" description="Disordered" evidence="5">
    <location>
        <begin position="1167"/>
        <end position="1422"/>
    </location>
</feature>
<proteinExistence type="predicted"/>
<feature type="repeat" description="ANK" evidence="3">
    <location>
        <begin position="986"/>
        <end position="1018"/>
    </location>
</feature>
<dbReference type="RefSeq" id="XP_064850216.1">
    <property type="nucleotide sequence ID" value="XM_064994144.1"/>
</dbReference>
<feature type="compositionally biased region" description="Basic and acidic residues" evidence="5">
    <location>
        <begin position="815"/>
        <end position="824"/>
    </location>
</feature>
<evidence type="ECO:0000256" key="2">
    <source>
        <dbReference type="ARBA" id="ARBA00023043"/>
    </source>
</evidence>